<feature type="domain" description="Mechanosensitive ion channel MscS" evidence="8">
    <location>
        <begin position="383"/>
        <end position="447"/>
    </location>
</feature>
<name>A0ABT3L205_9CYAN</name>
<keyword evidence="6 7" id="KW-0472">Membrane</keyword>
<dbReference type="Proteomes" id="UP001526426">
    <property type="component" value="Unassembled WGS sequence"/>
</dbReference>
<dbReference type="EMBL" id="JAIHOM010000015">
    <property type="protein sequence ID" value="MCW6035505.1"/>
    <property type="molecule type" value="Genomic_DNA"/>
</dbReference>
<dbReference type="Pfam" id="PF21088">
    <property type="entry name" value="MS_channel_1st"/>
    <property type="match status" value="1"/>
</dbReference>
<evidence type="ECO:0000256" key="3">
    <source>
        <dbReference type="ARBA" id="ARBA00022475"/>
    </source>
</evidence>
<organism evidence="11 12">
    <name type="scientific">Spirulina subsalsa FACHB-351</name>
    <dbReference type="NCBI Taxonomy" id="234711"/>
    <lineage>
        <taxon>Bacteria</taxon>
        <taxon>Bacillati</taxon>
        <taxon>Cyanobacteriota</taxon>
        <taxon>Cyanophyceae</taxon>
        <taxon>Spirulinales</taxon>
        <taxon>Spirulinaceae</taxon>
        <taxon>Spirulina</taxon>
    </lineage>
</organism>
<feature type="transmembrane region" description="Helical" evidence="7">
    <location>
        <begin position="191"/>
        <end position="211"/>
    </location>
</feature>
<keyword evidence="4 7" id="KW-0812">Transmembrane</keyword>
<evidence type="ECO:0000256" key="2">
    <source>
        <dbReference type="ARBA" id="ARBA00008017"/>
    </source>
</evidence>
<dbReference type="InterPro" id="IPR011014">
    <property type="entry name" value="MscS_channel_TM-2"/>
</dbReference>
<sequence>MQIFQRFRFPVILRRLKGSFFLLLFTLTLVLTGVGMPSAIAQLPLERLTTQFPEVFTQISDEETVRLAWIRLDGRPLFQIAEGSTPLAQRQRAIQHNLRLILEDYLSQNDPQLQIAIRPQQDTSDSLNVPYESQTIIIEVNNQELAKILPQDARQQYSDPLSYAETIRSALLDALPRARREREAQSLQQQLWRAFAILGLTVALSFAVHHLNQRLPHLRPIQQPNADTPITTQLTRQRQDNLKAVQKILGRLAQVLLWGVSGLLLLSLFPYTRGVQVWLTSQLRIYFFVSLIILLTYVAIRLAYILIDRFIETFVISAQLIPRRDQRMNQRVSTISGVTKGITTIVVSIIGIFAILIQLGVNIGPLVAGAGLIGVAISLASQNLIKDAINGFLILVEDQYAVGDVIGVGSVAGMVEKITLRITQLRDTEQRLITIPNSEIRIVSNLSSRHSQADIKIPVAYSANVDQALEIVKQTSWGMRNDPDWQSCILSDPLILGLDEFTIQGMIIRVWMRTEPLQQWNVAREFRRRIKQELDRAGIPLMVSQYEFLNREGSSEGMSAIAGFNNHHGSD</sequence>
<dbReference type="InterPro" id="IPR010920">
    <property type="entry name" value="LSM_dom_sf"/>
</dbReference>
<dbReference type="InterPro" id="IPR049142">
    <property type="entry name" value="MS_channel_1st"/>
</dbReference>
<accession>A0ABT3L205</accession>
<evidence type="ECO:0000256" key="4">
    <source>
        <dbReference type="ARBA" id="ARBA00022692"/>
    </source>
</evidence>
<evidence type="ECO:0000259" key="9">
    <source>
        <dbReference type="Pfam" id="PF21082"/>
    </source>
</evidence>
<dbReference type="Gene3D" id="2.30.30.60">
    <property type="match status" value="1"/>
</dbReference>
<dbReference type="Gene3D" id="1.10.287.1260">
    <property type="match status" value="1"/>
</dbReference>
<dbReference type="Pfam" id="PF00924">
    <property type="entry name" value="MS_channel_2nd"/>
    <property type="match status" value="1"/>
</dbReference>
<dbReference type="InterPro" id="IPR006685">
    <property type="entry name" value="MscS_channel_2nd"/>
</dbReference>
<keyword evidence="12" id="KW-1185">Reference proteome</keyword>
<dbReference type="SUPFAM" id="SSF50182">
    <property type="entry name" value="Sm-like ribonucleoproteins"/>
    <property type="match status" value="1"/>
</dbReference>
<protein>
    <submittedName>
        <fullName evidence="11">Mechanosensitive ion channel family protein</fullName>
    </submittedName>
</protein>
<dbReference type="InterPro" id="IPR011066">
    <property type="entry name" value="MscS_channel_C_sf"/>
</dbReference>
<evidence type="ECO:0000256" key="5">
    <source>
        <dbReference type="ARBA" id="ARBA00022989"/>
    </source>
</evidence>
<dbReference type="SUPFAM" id="SSF82861">
    <property type="entry name" value="Mechanosensitive channel protein MscS (YggB), transmembrane region"/>
    <property type="match status" value="1"/>
</dbReference>
<evidence type="ECO:0000313" key="11">
    <source>
        <dbReference type="EMBL" id="MCW6035505.1"/>
    </source>
</evidence>
<comment type="caution">
    <text evidence="11">The sequence shown here is derived from an EMBL/GenBank/DDBJ whole genome shotgun (WGS) entry which is preliminary data.</text>
</comment>
<feature type="transmembrane region" description="Helical" evidence="7">
    <location>
        <begin position="363"/>
        <end position="380"/>
    </location>
</feature>
<dbReference type="RefSeq" id="WP_265263196.1">
    <property type="nucleotide sequence ID" value="NZ_JAIHOM010000015.1"/>
</dbReference>
<keyword evidence="5 7" id="KW-1133">Transmembrane helix</keyword>
<dbReference type="InterPro" id="IPR023408">
    <property type="entry name" value="MscS_beta-dom_sf"/>
</dbReference>
<feature type="transmembrane region" description="Helical" evidence="7">
    <location>
        <begin position="332"/>
        <end position="357"/>
    </location>
</feature>
<reference evidence="11 12" key="1">
    <citation type="submission" date="2021-08" db="EMBL/GenBank/DDBJ databases">
        <title>Draft genome sequence of Spirulina subsalsa with high tolerance to salinity and hype-accumulation of phycocyanin.</title>
        <authorList>
            <person name="Pei H."/>
            <person name="Jiang L."/>
        </authorList>
    </citation>
    <scope>NUCLEOTIDE SEQUENCE [LARGE SCALE GENOMIC DNA]</scope>
    <source>
        <strain evidence="11 12">FACHB-351</strain>
    </source>
</reference>
<dbReference type="PANTHER" id="PTHR30460">
    <property type="entry name" value="MODERATE CONDUCTANCE MECHANOSENSITIVE CHANNEL YBIO"/>
    <property type="match status" value="1"/>
</dbReference>
<dbReference type="SUPFAM" id="SSF82689">
    <property type="entry name" value="Mechanosensitive channel protein MscS (YggB), C-terminal domain"/>
    <property type="match status" value="1"/>
</dbReference>
<evidence type="ECO:0000256" key="1">
    <source>
        <dbReference type="ARBA" id="ARBA00004651"/>
    </source>
</evidence>
<dbReference type="PANTHER" id="PTHR30460:SF0">
    <property type="entry name" value="MODERATE CONDUCTANCE MECHANOSENSITIVE CHANNEL YBIO"/>
    <property type="match status" value="1"/>
</dbReference>
<proteinExistence type="inferred from homology"/>
<gene>
    <name evidence="11" type="ORF">K4A83_04345</name>
</gene>
<evidence type="ECO:0000313" key="12">
    <source>
        <dbReference type="Proteomes" id="UP001526426"/>
    </source>
</evidence>
<evidence type="ECO:0000259" key="10">
    <source>
        <dbReference type="Pfam" id="PF21088"/>
    </source>
</evidence>
<feature type="domain" description="Mechanosensitive ion channel transmembrane helices 2/3" evidence="10">
    <location>
        <begin position="341"/>
        <end position="382"/>
    </location>
</feature>
<dbReference type="Gene3D" id="3.30.70.100">
    <property type="match status" value="1"/>
</dbReference>
<dbReference type="InterPro" id="IPR045276">
    <property type="entry name" value="YbiO_bact"/>
</dbReference>
<comment type="similarity">
    <text evidence="2">Belongs to the MscS (TC 1.A.23) family.</text>
</comment>
<evidence type="ECO:0000259" key="8">
    <source>
        <dbReference type="Pfam" id="PF00924"/>
    </source>
</evidence>
<dbReference type="Pfam" id="PF21082">
    <property type="entry name" value="MS_channel_3rd"/>
    <property type="match status" value="1"/>
</dbReference>
<evidence type="ECO:0000256" key="7">
    <source>
        <dbReference type="SAM" id="Phobius"/>
    </source>
</evidence>
<evidence type="ECO:0000256" key="6">
    <source>
        <dbReference type="ARBA" id="ARBA00023136"/>
    </source>
</evidence>
<keyword evidence="3" id="KW-1003">Cell membrane</keyword>
<feature type="domain" description="Mechanosensitive ion channel MscS C-terminal" evidence="9">
    <location>
        <begin position="454"/>
        <end position="540"/>
    </location>
</feature>
<comment type="subcellular location">
    <subcellularLocation>
        <location evidence="1">Cell membrane</location>
        <topology evidence="1">Multi-pass membrane protein</topology>
    </subcellularLocation>
</comment>
<feature type="transmembrane region" description="Helical" evidence="7">
    <location>
        <begin position="248"/>
        <end position="271"/>
    </location>
</feature>
<feature type="transmembrane region" description="Helical" evidence="7">
    <location>
        <begin position="283"/>
        <end position="307"/>
    </location>
</feature>
<dbReference type="InterPro" id="IPR049278">
    <property type="entry name" value="MS_channel_C"/>
</dbReference>